<dbReference type="OrthoDB" id="1879366at2759"/>
<dbReference type="InterPro" id="IPR047109">
    <property type="entry name" value="CAD-like"/>
</dbReference>
<dbReference type="GO" id="GO:0046872">
    <property type="term" value="F:metal ion binding"/>
    <property type="evidence" value="ECO:0007669"/>
    <property type="project" value="UniProtKB-KW"/>
</dbReference>
<dbReference type="SUPFAM" id="SSF51735">
    <property type="entry name" value="NAD(P)-binding Rossmann-fold domains"/>
    <property type="match status" value="1"/>
</dbReference>
<dbReference type="EMBL" id="JAAAHW010006751">
    <property type="protein sequence ID" value="KAF9955525.1"/>
    <property type="molecule type" value="Genomic_DNA"/>
</dbReference>
<gene>
    <name evidence="4" type="ORF">BGZ65_003332</name>
</gene>
<keyword evidence="3" id="KW-0560">Oxidoreductase</keyword>
<evidence type="ECO:0008006" key="6">
    <source>
        <dbReference type="Google" id="ProtNLM"/>
    </source>
</evidence>
<organism evidence="4 5">
    <name type="scientific">Modicella reniformis</name>
    <dbReference type="NCBI Taxonomy" id="1440133"/>
    <lineage>
        <taxon>Eukaryota</taxon>
        <taxon>Fungi</taxon>
        <taxon>Fungi incertae sedis</taxon>
        <taxon>Mucoromycota</taxon>
        <taxon>Mortierellomycotina</taxon>
        <taxon>Mortierellomycetes</taxon>
        <taxon>Mortierellales</taxon>
        <taxon>Mortierellaceae</taxon>
        <taxon>Modicella</taxon>
    </lineage>
</organism>
<reference evidence="4" key="1">
    <citation type="journal article" date="2020" name="Fungal Divers.">
        <title>Resolving the Mortierellaceae phylogeny through synthesis of multi-gene phylogenetics and phylogenomics.</title>
        <authorList>
            <person name="Vandepol N."/>
            <person name="Liber J."/>
            <person name="Desiro A."/>
            <person name="Na H."/>
            <person name="Kennedy M."/>
            <person name="Barry K."/>
            <person name="Grigoriev I.V."/>
            <person name="Miller A.N."/>
            <person name="O'Donnell K."/>
            <person name="Stajich J.E."/>
            <person name="Bonito G."/>
        </authorList>
    </citation>
    <scope>NUCLEOTIDE SEQUENCE</scope>
    <source>
        <strain evidence="4">MES-2147</strain>
    </source>
</reference>
<keyword evidence="1" id="KW-0479">Metal-binding</keyword>
<evidence type="ECO:0000256" key="1">
    <source>
        <dbReference type="ARBA" id="ARBA00022723"/>
    </source>
</evidence>
<sequence>MDDLFPGVFFVSPTNLYRVQYTVKYEKYFILFLFLLDKKKKAFLDIVLSSDRKSEVESSLGWRTDRPDIIVVADHGEVIEVAWFNQVTDVIKNGWDLYRLVRLGRSNLALGSDLVPLIQVVGNQGTYLRIKQKEGVMVMEKVGTFTVPTLLSHMTSFSFEIPDDIDTKHGTMVLLAIPEVPVQLNAGTLMYNQISLAGSLIGGRRSFQEMLQFAADKGVRPWIEKMPMSDPNVAFKRLMEGHPRYRVVMETEAANRL</sequence>
<evidence type="ECO:0000256" key="3">
    <source>
        <dbReference type="ARBA" id="ARBA00023002"/>
    </source>
</evidence>
<keyword evidence="5" id="KW-1185">Reference proteome</keyword>
<evidence type="ECO:0000313" key="5">
    <source>
        <dbReference type="Proteomes" id="UP000749646"/>
    </source>
</evidence>
<name>A0A9P6J0A9_9FUNG</name>
<proteinExistence type="predicted"/>
<comment type="caution">
    <text evidence="4">The sequence shown here is derived from an EMBL/GenBank/DDBJ whole genome shotgun (WGS) entry which is preliminary data.</text>
</comment>
<dbReference type="Gene3D" id="3.90.180.10">
    <property type="entry name" value="Medium-chain alcohol dehydrogenases, catalytic domain"/>
    <property type="match status" value="1"/>
</dbReference>
<keyword evidence="2" id="KW-0862">Zinc</keyword>
<dbReference type="AlphaFoldDB" id="A0A9P6J0A9"/>
<dbReference type="InterPro" id="IPR036291">
    <property type="entry name" value="NAD(P)-bd_dom_sf"/>
</dbReference>
<accession>A0A9P6J0A9</accession>
<dbReference type="GO" id="GO:0016616">
    <property type="term" value="F:oxidoreductase activity, acting on the CH-OH group of donors, NAD or NADP as acceptor"/>
    <property type="evidence" value="ECO:0007669"/>
    <property type="project" value="InterPro"/>
</dbReference>
<dbReference type="Gene3D" id="3.40.50.720">
    <property type="entry name" value="NAD(P)-binding Rossmann-like Domain"/>
    <property type="match status" value="1"/>
</dbReference>
<dbReference type="Proteomes" id="UP000749646">
    <property type="component" value="Unassembled WGS sequence"/>
</dbReference>
<dbReference type="PANTHER" id="PTHR42683">
    <property type="entry name" value="ALDEHYDE REDUCTASE"/>
    <property type="match status" value="1"/>
</dbReference>
<evidence type="ECO:0000256" key="2">
    <source>
        <dbReference type="ARBA" id="ARBA00022833"/>
    </source>
</evidence>
<protein>
    <recommendedName>
        <fullName evidence="6">Alcohol dehydrogenase-like C-terminal domain-containing protein</fullName>
    </recommendedName>
</protein>
<evidence type="ECO:0000313" key="4">
    <source>
        <dbReference type="EMBL" id="KAF9955525.1"/>
    </source>
</evidence>